<dbReference type="CDD" id="cd21259">
    <property type="entry name" value="CH_SMTNB"/>
    <property type="match status" value="1"/>
</dbReference>
<keyword evidence="1" id="KW-0597">Phosphoprotein</keyword>
<dbReference type="Gene3D" id="1.10.418.10">
    <property type="entry name" value="Calponin-like domain"/>
    <property type="match status" value="1"/>
</dbReference>
<evidence type="ECO:0000256" key="4">
    <source>
        <dbReference type="SAM" id="MobiDB-lite"/>
    </source>
</evidence>
<evidence type="ECO:0000256" key="2">
    <source>
        <dbReference type="ARBA" id="ARBA00023054"/>
    </source>
</evidence>
<dbReference type="Pfam" id="PF12510">
    <property type="entry name" value="Smoothelin"/>
    <property type="match status" value="1"/>
</dbReference>
<dbReference type="InterPro" id="IPR036872">
    <property type="entry name" value="CH_dom_sf"/>
</dbReference>
<organism evidence="6 7">
    <name type="scientific">Esox lucius</name>
    <name type="common">Northern pike</name>
    <dbReference type="NCBI Taxonomy" id="8010"/>
    <lineage>
        <taxon>Eukaryota</taxon>
        <taxon>Metazoa</taxon>
        <taxon>Chordata</taxon>
        <taxon>Craniata</taxon>
        <taxon>Vertebrata</taxon>
        <taxon>Euteleostomi</taxon>
        <taxon>Actinopterygii</taxon>
        <taxon>Neopterygii</taxon>
        <taxon>Teleostei</taxon>
        <taxon>Protacanthopterygii</taxon>
        <taxon>Esociformes</taxon>
        <taxon>Esocidae</taxon>
        <taxon>Esox</taxon>
    </lineage>
</organism>
<dbReference type="Pfam" id="PF00307">
    <property type="entry name" value="CH"/>
    <property type="match status" value="1"/>
</dbReference>
<reference evidence="7" key="1">
    <citation type="journal article" date="2014" name="PLoS ONE">
        <title>The genome and linkage map of the northern pike (Esox lucius): conserved synteny revealed between the salmonid sister group and the Neoteleostei.</title>
        <authorList>
            <person name="Rondeau E.B."/>
            <person name="Minkley D.R."/>
            <person name="Leong J.S."/>
            <person name="Messmer A.M."/>
            <person name="Jantzen J.R."/>
            <person name="von Schalburg K.R."/>
            <person name="Lemon C."/>
            <person name="Bird N.H."/>
            <person name="Koop B.F."/>
        </authorList>
    </citation>
    <scope>NUCLEOTIDE SEQUENCE</scope>
</reference>
<sequence length="713" mass="76844">MPAMNLDILPADEVPQPLVDHPYGLCADSGLEEGIGDTLAREQAEGDSDGTMCGLAWTLRCAVGEIHSDLQVFGRRMDLRLEEAAEHVAPLYAALAALQRDNLRLRIQQERLARQVEALCRELGLPEPPAYTAFEPKSYDPQRQPSTETPFSPTTPNGPDWEIQANLFPHASTFATCCSSSPSSVIGPGDMPSSPSSVIGPGDMPSSPSSVIGPGDMPSSPSAVIGPGDMPSSPSAVIGPGDMPSSPSAVIRPGDMPSSPSAVIRPGDMPSSPSAVIGPGDMPSSPSTVIGPGDMPSSPSAVIGPGDNSLHNSLIETETVTASEPVFVAEPSVKVACCQATAAVPNGSSTGQTKVEEHSGKLTAEQLAAIEDEELLDKMLDESKDFEERKMIRLAMRDLRKRKREGVLGCTQEEIDQREKEREVRLAELRQQRGDRGQKGCTGGAGEVVVKKVEKSADGSTLREVTKTDRFAQSGDGSRTAHSTITEASYVKKTDMGTVQSKSYSYTSSSSSSSARKVGSVFDREDDSSSRAAERRQAEKRKELMRAQTLPKTSAAQSRRAMIDKLEKESGGSGNKAVAKVNTVQRSASCMVPNANSIKQMLLDWCRAKTRSYENVDIQNFSSSWSDGMAFCALVHNFFPEAFDYSSLNPANRRHNFEVAFSTAEKLADCPELLDVEDMVRMREPDWKCVYTYLQEFYRGLATKGLVKTKNST</sequence>
<comment type="similarity">
    <text evidence="3">Belongs to the smoothelin family.</text>
</comment>
<feature type="compositionally biased region" description="Low complexity" evidence="4">
    <location>
        <begin position="145"/>
        <end position="155"/>
    </location>
</feature>
<dbReference type="PANTHER" id="PTHR23167:SF52">
    <property type="entry name" value="SMOOTHELIN"/>
    <property type="match status" value="1"/>
</dbReference>
<evidence type="ECO:0000313" key="7">
    <source>
        <dbReference type="Proteomes" id="UP000265140"/>
    </source>
</evidence>
<evidence type="ECO:0000256" key="3">
    <source>
        <dbReference type="ARBA" id="ARBA00061655"/>
    </source>
</evidence>
<feature type="compositionally biased region" description="Low complexity" evidence="4">
    <location>
        <begin position="502"/>
        <end position="514"/>
    </location>
</feature>
<evidence type="ECO:0000256" key="1">
    <source>
        <dbReference type="ARBA" id="ARBA00022553"/>
    </source>
</evidence>
<dbReference type="Proteomes" id="UP000265140">
    <property type="component" value="Chromosome 13"/>
</dbReference>
<dbReference type="GeneTree" id="ENSGT00940000154495"/>
<dbReference type="FunFam" id="1.10.418.10:FF:000009">
    <property type="entry name" value="smoothelin isoform X2"/>
    <property type="match status" value="1"/>
</dbReference>
<dbReference type="PROSITE" id="PS50021">
    <property type="entry name" value="CH"/>
    <property type="match status" value="1"/>
</dbReference>
<dbReference type="PANTHER" id="PTHR23167">
    <property type="entry name" value="CALPONIN HOMOLOGY DOMAIN-CONTAINING PROTEIN DDB_G0272472-RELATED"/>
    <property type="match status" value="1"/>
</dbReference>
<proteinExistence type="inferred from homology"/>
<dbReference type="Ensembl" id="ENSELUT00000023266.3">
    <property type="protein sequence ID" value="ENSELUP00000014451.3"/>
    <property type="gene ID" value="ENSELUG00000014606.3"/>
</dbReference>
<reference evidence="6" key="3">
    <citation type="submission" date="2025-08" db="UniProtKB">
        <authorList>
            <consortium name="Ensembl"/>
        </authorList>
    </citation>
    <scope>IDENTIFICATION</scope>
</reference>
<dbReference type="SUPFAM" id="SSF47576">
    <property type="entry name" value="Calponin-homology domain, CH-domain"/>
    <property type="match status" value="1"/>
</dbReference>
<reference evidence="6" key="2">
    <citation type="submission" date="2020-02" db="EMBL/GenBank/DDBJ databases">
        <title>Esox lucius (northern pike) genome, fEsoLuc1, primary haplotype.</title>
        <authorList>
            <person name="Myers G."/>
            <person name="Karagic N."/>
            <person name="Meyer A."/>
            <person name="Pippel M."/>
            <person name="Reichard M."/>
            <person name="Winkler S."/>
            <person name="Tracey A."/>
            <person name="Sims Y."/>
            <person name="Howe K."/>
            <person name="Rhie A."/>
            <person name="Formenti G."/>
            <person name="Durbin R."/>
            <person name="Fedrigo O."/>
            <person name="Jarvis E.D."/>
        </authorList>
    </citation>
    <scope>NUCLEOTIDE SEQUENCE [LARGE SCALE GENOMIC DNA]</scope>
</reference>
<feature type="region of interest" description="Disordered" evidence="4">
    <location>
        <begin position="180"/>
        <end position="250"/>
    </location>
</feature>
<feature type="region of interest" description="Disordered" evidence="4">
    <location>
        <begin position="130"/>
        <end position="158"/>
    </location>
</feature>
<accession>A0A3P8YEC0</accession>
<dbReference type="InterPro" id="IPR022189">
    <property type="entry name" value="SMTN"/>
</dbReference>
<dbReference type="InterPro" id="IPR050540">
    <property type="entry name" value="F-actin_Monoox_Mical"/>
</dbReference>
<feature type="region of interest" description="Disordered" evidence="4">
    <location>
        <begin position="455"/>
        <end position="481"/>
    </location>
</feature>
<feature type="domain" description="Calponin-homology (CH)" evidence="5">
    <location>
        <begin position="596"/>
        <end position="702"/>
    </location>
</feature>
<dbReference type="SMART" id="SM00033">
    <property type="entry name" value="CH"/>
    <property type="match status" value="1"/>
</dbReference>
<dbReference type="InterPro" id="IPR001715">
    <property type="entry name" value="CH_dom"/>
</dbReference>
<feature type="compositionally biased region" description="Basic and acidic residues" evidence="4">
    <location>
        <begin position="527"/>
        <end position="545"/>
    </location>
</feature>
<evidence type="ECO:0000313" key="6">
    <source>
        <dbReference type="Ensembl" id="ENSELUP00000014451.3"/>
    </source>
</evidence>
<feature type="region of interest" description="Disordered" evidence="4">
    <location>
        <begin position="272"/>
        <end position="308"/>
    </location>
</feature>
<reference evidence="6" key="4">
    <citation type="submission" date="2025-09" db="UniProtKB">
        <authorList>
            <consortium name="Ensembl"/>
        </authorList>
    </citation>
    <scope>IDENTIFICATION</scope>
</reference>
<protein>
    <recommendedName>
        <fullName evidence="5">Calponin-homology (CH) domain-containing protein</fullName>
    </recommendedName>
</protein>
<name>A0A3P8YEC0_ESOLU</name>
<keyword evidence="7" id="KW-1185">Reference proteome</keyword>
<evidence type="ECO:0000259" key="5">
    <source>
        <dbReference type="PROSITE" id="PS50021"/>
    </source>
</evidence>
<dbReference type="Bgee" id="ENSELUG00000014606">
    <property type="expression patterns" value="Expressed in heart and 15 other cell types or tissues"/>
</dbReference>
<dbReference type="AlphaFoldDB" id="A0A3P8YEC0"/>
<keyword evidence="2" id="KW-0175">Coiled coil</keyword>
<feature type="region of interest" description="Disordered" evidence="4">
    <location>
        <begin position="502"/>
        <end position="560"/>
    </location>
</feature>